<dbReference type="InterPro" id="IPR036282">
    <property type="entry name" value="Glutathione-S-Trfase_C_sf"/>
</dbReference>
<dbReference type="InterPro" id="IPR010987">
    <property type="entry name" value="Glutathione-S-Trfase_C-like"/>
</dbReference>
<feature type="domain" description="GST N-terminal" evidence="1">
    <location>
        <begin position="1"/>
        <end position="82"/>
    </location>
</feature>
<dbReference type="PANTHER" id="PTHR44051:SF22">
    <property type="entry name" value="DISULFIDE-BOND OXIDOREDUCTASE YGHU"/>
    <property type="match status" value="1"/>
</dbReference>
<dbReference type="PROSITE" id="PS50404">
    <property type="entry name" value="GST_NTER"/>
    <property type="match status" value="1"/>
</dbReference>
<dbReference type="EMBL" id="CCSB01000002">
    <property type="protein sequence ID" value="CDZ77516.1"/>
    <property type="molecule type" value="Genomic_DNA"/>
</dbReference>
<dbReference type="Pfam" id="PF13410">
    <property type="entry name" value="GST_C_2"/>
    <property type="match status" value="1"/>
</dbReference>
<dbReference type="Gene3D" id="1.20.1050.10">
    <property type="match status" value="1"/>
</dbReference>
<evidence type="ECO:0000313" key="4">
    <source>
        <dbReference type="Proteomes" id="UP000044071"/>
    </source>
</evidence>
<dbReference type="eggNOG" id="COG0625">
    <property type="taxonomic scope" value="Bacteria"/>
</dbReference>
<proteinExistence type="predicted"/>
<protein>
    <submittedName>
        <fullName evidence="3">Disulfide-bond oxidoreductase YghU</fullName>
    </submittedName>
</protein>
<evidence type="ECO:0000313" key="3">
    <source>
        <dbReference type="EMBL" id="CDZ77516.1"/>
    </source>
</evidence>
<gene>
    <name evidence="3" type="primary">yghU</name>
    <name evidence="3" type="ORF">BN59_01799</name>
</gene>
<dbReference type="STRING" id="1034943.BN59_01799"/>
<organism evidence="3 4">
    <name type="scientific">Legionella massiliensis</name>
    <dbReference type="NCBI Taxonomy" id="1034943"/>
    <lineage>
        <taxon>Bacteria</taxon>
        <taxon>Pseudomonadati</taxon>
        <taxon>Pseudomonadota</taxon>
        <taxon>Gammaproteobacteria</taxon>
        <taxon>Legionellales</taxon>
        <taxon>Legionellaceae</taxon>
        <taxon>Legionella</taxon>
    </lineage>
</organism>
<dbReference type="AlphaFoldDB" id="A0A078KX30"/>
<dbReference type="SFLD" id="SFLDG00358">
    <property type="entry name" value="Main_(cytGST)"/>
    <property type="match status" value="1"/>
</dbReference>
<reference evidence="3 4" key="1">
    <citation type="submission" date="2014-06" db="EMBL/GenBank/DDBJ databases">
        <authorList>
            <person name="Urmite Genomes Urmite Genomes"/>
        </authorList>
    </citation>
    <scope>NUCLEOTIDE SEQUENCE [LARGE SCALE GENOMIC DNA]</scope>
</reference>
<dbReference type="InterPro" id="IPR004045">
    <property type="entry name" value="Glutathione_S-Trfase_N"/>
</dbReference>
<dbReference type="PANTHER" id="PTHR44051">
    <property type="entry name" value="GLUTATHIONE S-TRANSFERASE-RELATED"/>
    <property type="match status" value="1"/>
</dbReference>
<dbReference type="InterPro" id="IPR040079">
    <property type="entry name" value="Glutathione_S-Trfase"/>
</dbReference>
<dbReference type="RefSeq" id="WP_043874042.1">
    <property type="nucleotide sequence ID" value="NZ_CCVW01000002.1"/>
</dbReference>
<keyword evidence="4" id="KW-1185">Reference proteome</keyword>
<dbReference type="CDD" id="cd03048">
    <property type="entry name" value="GST_N_Ure2p_like"/>
    <property type="match status" value="1"/>
</dbReference>
<dbReference type="InterPro" id="IPR036249">
    <property type="entry name" value="Thioredoxin-like_sf"/>
</dbReference>
<evidence type="ECO:0000259" key="2">
    <source>
        <dbReference type="PROSITE" id="PS50405"/>
    </source>
</evidence>
<name>A0A078KX30_9GAMM</name>
<dbReference type="SFLD" id="SFLDG01151">
    <property type="entry name" value="Main.2:_Nu-like"/>
    <property type="match status" value="1"/>
</dbReference>
<dbReference type="OrthoDB" id="9803562at2"/>
<evidence type="ECO:0000259" key="1">
    <source>
        <dbReference type="PROSITE" id="PS50404"/>
    </source>
</evidence>
<dbReference type="PROSITE" id="PS50405">
    <property type="entry name" value="GST_CTER"/>
    <property type="match status" value="1"/>
</dbReference>
<accession>A0A078KX30</accession>
<feature type="domain" description="GST C-terminal" evidence="2">
    <location>
        <begin position="85"/>
        <end position="207"/>
    </location>
</feature>
<dbReference type="Gene3D" id="3.40.30.10">
    <property type="entry name" value="Glutaredoxin"/>
    <property type="match status" value="1"/>
</dbReference>
<sequence>MYTLYSLGTPNGLKPTIILEELEAPYEIKIINIREGEQFKPKFERISPNNKIPVIYDPETDFYLFESVAILQYLAEKHKRFLPTDLKARFEVLQWCYFQVGSVGPMFGQYGHFHRYAPEEVPYAKKRYADEVLRLLGVMNKQLMHHPYISGMEYTIADMAIWPWLHGYQNFYEATIDTNQFPHLMQWYKTIGRRPQVKAAIAAYNGD</sequence>
<dbReference type="SUPFAM" id="SSF52833">
    <property type="entry name" value="Thioredoxin-like"/>
    <property type="match status" value="1"/>
</dbReference>
<dbReference type="Pfam" id="PF02798">
    <property type="entry name" value="GST_N"/>
    <property type="match status" value="1"/>
</dbReference>
<dbReference type="Proteomes" id="UP000044071">
    <property type="component" value="Unassembled WGS sequence"/>
</dbReference>
<dbReference type="SFLD" id="SFLDS00019">
    <property type="entry name" value="Glutathione_Transferase_(cytos"/>
    <property type="match status" value="1"/>
</dbReference>
<dbReference type="SUPFAM" id="SSF47616">
    <property type="entry name" value="GST C-terminal domain-like"/>
    <property type="match status" value="1"/>
</dbReference>